<evidence type="ECO:0000313" key="2">
    <source>
        <dbReference type="EMBL" id="MBC5647864.1"/>
    </source>
</evidence>
<organism evidence="2 3">
    <name type="scientific">Christensenella tenuis</name>
    <dbReference type="NCBI Taxonomy" id="2763033"/>
    <lineage>
        <taxon>Bacteria</taxon>
        <taxon>Bacillati</taxon>
        <taxon>Bacillota</taxon>
        <taxon>Clostridia</taxon>
        <taxon>Christensenellales</taxon>
        <taxon>Christensenellaceae</taxon>
        <taxon>Christensenella</taxon>
    </lineage>
</organism>
<reference evidence="2 3" key="1">
    <citation type="submission" date="2020-08" db="EMBL/GenBank/DDBJ databases">
        <title>Genome public.</title>
        <authorList>
            <person name="Liu C."/>
            <person name="Sun Q."/>
        </authorList>
    </citation>
    <scope>NUCLEOTIDE SEQUENCE [LARGE SCALE GENOMIC DNA]</scope>
    <source>
        <strain evidence="2 3">NSJ-35</strain>
    </source>
</reference>
<dbReference type="GO" id="GO:0016740">
    <property type="term" value="F:transferase activity"/>
    <property type="evidence" value="ECO:0007669"/>
    <property type="project" value="UniProtKB-KW"/>
</dbReference>
<name>A0ABR7EDK9_9FIRM</name>
<gene>
    <name evidence="2" type="ORF">H8S18_05910</name>
</gene>
<feature type="domain" description="Polysaccharide pyruvyl transferase" evidence="1">
    <location>
        <begin position="12"/>
        <end position="293"/>
    </location>
</feature>
<sequence>MKIGILTVYNSNYGSYFQAESLCRAVREMGHTCEIINANARYHYPKRLFTKLCIGELAAKCAPRRIIEFLRSKSYDFDTYMSLKPDVEEEQISSFWPSMKEQTKRYDCVIVGGDELWSVAHPLIGYFPAFFGHEIECPHISYAVCGLIVGEPAPKMIEKMAVGLKTFDFLSARDEPTAEMVERLSGKHCEIVIDPTLLNPYFASEGNGGGGYIIVYGQHYDEKQVQEIKGLARRTGWKLKAVAWHHDDWCDEFVKVESGQHLQDLFARSEYSVPSTFHGTIFSILNKRPFTAFMAPARQEKVTRLLKLVGLENRIFASDKQEEIGTEINYASVEDQLEDLRKKSYDFLKRALSAIEGEKK</sequence>
<evidence type="ECO:0000259" key="1">
    <source>
        <dbReference type="Pfam" id="PF04230"/>
    </source>
</evidence>
<keyword evidence="2" id="KW-0808">Transferase</keyword>
<dbReference type="Pfam" id="PF04230">
    <property type="entry name" value="PS_pyruv_trans"/>
    <property type="match status" value="1"/>
</dbReference>
<protein>
    <submittedName>
        <fullName evidence="2">Polysaccharide pyruvyl transferase family protein</fullName>
    </submittedName>
</protein>
<keyword evidence="3" id="KW-1185">Reference proteome</keyword>
<dbReference type="Proteomes" id="UP000606889">
    <property type="component" value="Unassembled WGS sequence"/>
</dbReference>
<dbReference type="InterPro" id="IPR007345">
    <property type="entry name" value="Polysacch_pyruvyl_Trfase"/>
</dbReference>
<comment type="caution">
    <text evidence="2">The sequence shown here is derived from an EMBL/GenBank/DDBJ whole genome shotgun (WGS) entry which is preliminary data.</text>
</comment>
<evidence type="ECO:0000313" key="3">
    <source>
        <dbReference type="Proteomes" id="UP000606889"/>
    </source>
</evidence>
<dbReference type="RefSeq" id="WP_186857373.1">
    <property type="nucleotide sequence ID" value="NZ_JACOON010000002.1"/>
</dbReference>
<proteinExistence type="predicted"/>
<dbReference type="EMBL" id="JACOON010000002">
    <property type="protein sequence ID" value="MBC5647864.1"/>
    <property type="molecule type" value="Genomic_DNA"/>
</dbReference>
<accession>A0ABR7EDK9</accession>